<feature type="chain" id="PRO_5039933528" description="Reverse transcriptase domain-containing protein" evidence="1">
    <location>
        <begin position="19"/>
        <end position="732"/>
    </location>
</feature>
<dbReference type="InterPro" id="IPR000477">
    <property type="entry name" value="RT_dom"/>
</dbReference>
<feature type="domain" description="Reverse transcriptase" evidence="2">
    <location>
        <begin position="521"/>
        <end position="732"/>
    </location>
</feature>
<keyword evidence="4" id="KW-1185">Reference proteome</keyword>
<dbReference type="OMA" id="SMECHEE"/>
<dbReference type="Pfam" id="PF03372">
    <property type="entry name" value="Exo_endo_phos"/>
    <property type="match status" value="1"/>
</dbReference>
<dbReference type="AlphaFoldDB" id="A0A9J8D9Q9"/>
<dbReference type="PANTHER" id="PTHR19446">
    <property type="entry name" value="REVERSE TRANSCRIPTASES"/>
    <property type="match status" value="1"/>
</dbReference>
<reference evidence="3" key="1">
    <citation type="submission" date="2025-08" db="UniProtKB">
        <authorList>
            <consortium name="Ensembl"/>
        </authorList>
    </citation>
    <scope>IDENTIFICATION</scope>
</reference>
<evidence type="ECO:0000313" key="3">
    <source>
        <dbReference type="Ensembl" id="ENSCCRP00000178478.1"/>
    </source>
</evidence>
<dbReference type="SUPFAM" id="SSF56672">
    <property type="entry name" value="DNA/RNA polymerases"/>
    <property type="match status" value="1"/>
</dbReference>
<dbReference type="Gene3D" id="3.60.10.10">
    <property type="entry name" value="Endonuclease/exonuclease/phosphatase"/>
    <property type="match status" value="1"/>
</dbReference>
<proteinExistence type="predicted"/>
<keyword evidence="1" id="KW-0732">Signal</keyword>
<sequence length="732" mass="83829">MHHMGFFFLSFLLLLCLSFLLLNTCMDNLRVGSINVNGGRDRHKRDLLLESIQLKRLNVVLLQETHSDVDNEADWKMCWKGQQILSHGTNLSAGVAILFSPETTVNILSSEEVIKGRLVLVKAEIEDFLFCFINVYVPNVGHERITFFKILSGILKQCHSNDNVIVGGDWNCTENFTIDRTSEEPHMQSSIYLSKIVKEAELLDMWRIKHNTARQYTWLKVSDDRVSAARLDRIYISKCSSNRVVECSFFPVGFSDHHMVLMSLVLSKSSRKSSYWHFNAKLLQDVNFCKHFEGFWECWKKKKHTFDKLRQWWEIGKTQIQMFCQQYTVNSTNMIKKAIQTLERSIDSIEKDLLDRHDPGLSYCLQQKKSELGSFLNERVKGALVRSRFIAVNEMDAPSAYFFNLERSVAQHKQMVCLRLPDGRVTTDIAEMRHHAVDFYSCLYTAEHCDLDCAEHLFKGLPKLDSDSKTALDSFLMFEELSSAVTQLSSGRSPGVDGLTSEFYKHFWDLIGVDLYEVFCECFKDGFLPVTCRRAVLSLLPKKGDLSLLKNWRPVALLTTEYKILSKCLANRLKKYVHTIVHKDQTYCIPNRSIMDNLFLVRDILDICRIFNLGVGLVALDQEKAFDRVDHSYLFNLLKVFGFGESFLNWIQLLYAGASCMVKVGGGLSKPISVQRGIRQGCPLSGLLYSIAIEPLLFNLRKILCGFSIPNVIQNTNVSITAYADDVTVLVR</sequence>
<dbReference type="Pfam" id="PF00078">
    <property type="entry name" value="RVT_1"/>
    <property type="match status" value="1"/>
</dbReference>
<evidence type="ECO:0000313" key="4">
    <source>
        <dbReference type="Proteomes" id="UP001108240"/>
    </source>
</evidence>
<dbReference type="CDD" id="cd01650">
    <property type="entry name" value="RT_nLTR_like"/>
    <property type="match status" value="1"/>
</dbReference>
<dbReference type="GO" id="GO:0003824">
    <property type="term" value="F:catalytic activity"/>
    <property type="evidence" value="ECO:0007669"/>
    <property type="project" value="InterPro"/>
</dbReference>
<dbReference type="Proteomes" id="UP001108240">
    <property type="component" value="Unplaced"/>
</dbReference>
<dbReference type="CDD" id="cd09076">
    <property type="entry name" value="L1-EN"/>
    <property type="match status" value="1"/>
</dbReference>
<reference evidence="3" key="2">
    <citation type="submission" date="2025-09" db="UniProtKB">
        <authorList>
            <consortium name="Ensembl"/>
        </authorList>
    </citation>
    <scope>IDENTIFICATION</scope>
</reference>
<name>A0A9J8D9Q9_CYPCA</name>
<dbReference type="SUPFAM" id="SSF56219">
    <property type="entry name" value="DNase I-like"/>
    <property type="match status" value="1"/>
</dbReference>
<feature type="signal peptide" evidence="1">
    <location>
        <begin position="1"/>
        <end position="18"/>
    </location>
</feature>
<dbReference type="GeneTree" id="ENSGT00940000163737"/>
<dbReference type="PROSITE" id="PS50878">
    <property type="entry name" value="RT_POL"/>
    <property type="match status" value="1"/>
</dbReference>
<dbReference type="InterPro" id="IPR005135">
    <property type="entry name" value="Endo/exonuclease/phosphatase"/>
</dbReference>
<dbReference type="InterPro" id="IPR043502">
    <property type="entry name" value="DNA/RNA_pol_sf"/>
</dbReference>
<organism evidence="3 4">
    <name type="scientific">Cyprinus carpio carpio</name>
    <dbReference type="NCBI Taxonomy" id="630221"/>
    <lineage>
        <taxon>Eukaryota</taxon>
        <taxon>Metazoa</taxon>
        <taxon>Chordata</taxon>
        <taxon>Craniata</taxon>
        <taxon>Vertebrata</taxon>
        <taxon>Euteleostomi</taxon>
        <taxon>Actinopterygii</taxon>
        <taxon>Neopterygii</taxon>
        <taxon>Teleostei</taxon>
        <taxon>Ostariophysi</taxon>
        <taxon>Cypriniformes</taxon>
        <taxon>Cyprinidae</taxon>
        <taxon>Cyprininae</taxon>
        <taxon>Cyprinus</taxon>
    </lineage>
</organism>
<evidence type="ECO:0000259" key="2">
    <source>
        <dbReference type="PROSITE" id="PS50878"/>
    </source>
</evidence>
<protein>
    <recommendedName>
        <fullName evidence="2">Reverse transcriptase domain-containing protein</fullName>
    </recommendedName>
</protein>
<evidence type="ECO:0000256" key="1">
    <source>
        <dbReference type="SAM" id="SignalP"/>
    </source>
</evidence>
<dbReference type="InterPro" id="IPR036691">
    <property type="entry name" value="Endo/exonu/phosph_ase_sf"/>
</dbReference>
<dbReference type="Ensembl" id="ENSCCRT00000178670.1">
    <property type="protein sequence ID" value="ENSCCRP00000178478.1"/>
    <property type="gene ID" value="ENSCCRG00000082155.1"/>
</dbReference>
<accession>A0A9J8D9Q9</accession>